<gene>
    <name evidence="3" type="ORF">PP769_11270</name>
</gene>
<dbReference type="InterPro" id="IPR036390">
    <property type="entry name" value="WH_DNA-bd_sf"/>
</dbReference>
<evidence type="ECO:0000259" key="2">
    <source>
        <dbReference type="Pfam" id="PF03551"/>
    </source>
</evidence>
<dbReference type="Pfam" id="PF03551">
    <property type="entry name" value="PadR"/>
    <property type="match status" value="1"/>
</dbReference>
<proteinExistence type="predicted"/>
<dbReference type="InterPro" id="IPR036388">
    <property type="entry name" value="WH-like_DNA-bd_sf"/>
</dbReference>
<name>A0AA96GAF7_9BACT</name>
<dbReference type="Proteomes" id="UP001302719">
    <property type="component" value="Chromosome"/>
</dbReference>
<dbReference type="KEGG" id="nall:PP769_11270"/>
<evidence type="ECO:0000256" key="1">
    <source>
        <dbReference type="SAM" id="Coils"/>
    </source>
</evidence>
<protein>
    <submittedName>
        <fullName evidence="3">PadR family transcriptional regulator</fullName>
    </submittedName>
</protein>
<dbReference type="InterPro" id="IPR005149">
    <property type="entry name" value="Tscrpt_reg_PadR_N"/>
</dbReference>
<dbReference type="PANTHER" id="PTHR33169:SF14">
    <property type="entry name" value="TRANSCRIPTIONAL REGULATOR RV3488"/>
    <property type="match status" value="1"/>
</dbReference>
<dbReference type="InterPro" id="IPR052509">
    <property type="entry name" value="Metal_resp_DNA-bind_regulator"/>
</dbReference>
<dbReference type="EMBL" id="CP116967">
    <property type="protein sequence ID" value="WNM56560.1"/>
    <property type="molecule type" value="Genomic_DNA"/>
</dbReference>
<evidence type="ECO:0000313" key="3">
    <source>
        <dbReference type="EMBL" id="WNM56560.1"/>
    </source>
</evidence>
<feature type="coiled-coil region" evidence="1">
    <location>
        <begin position="86"/>
        <end position="113"/>
    </location>
</feature>
<dbReference type="AlphaFoldDB" id="A0AA96GAF7"/>
<feature type="domain" description="Transcription regulator PadR N-terminal" evidence="2">
    <location>
        <begin position="25"/>
        <end position="94"/>
    </location>
</feature>
<keyword evidence="4" id="KW-1185">Reference proteome</keyword>
<accession>A0AA96GAF7</accession>
<organism evidence="3 4">
    <name type="scientific">Candidatus Nitrospira allomarina</name>
    <dbReference type="NCBI Taxonomy" id="3020900"/>
    <lineage>
        <taxon>Bacteria</taxon>
        <taxon>Pseudomonadati</taxon>
        <taxon>Nitrospirota</taxon>
        <taxon>Nitrospiria</taxon>
        <taxon>Nitrospirales</taxon>
        <taxon>Nitrospiraceae</taxon>
        <taxon>Nitrospira</taxon>
    </lineage>
</organism>
<sequence>MPTTSYEPTRRMVRQFFLGFVKIHILHHAAEEPVCGVDLAQELASHGYQLSPGTLYPTLHGLEAAGYLRCQLELQSGRRRRTYTITRSGRQALAQARQQIRELTEEVMNRETI</sequence>
<evidence type="ECO:0000313" key="4">
    <source>
        <dbReference type="Proteomes" id="UP001302719"/>
    </source>
</evidence>
<keyword evidence="1" id="KW-0175">Coiled coil</keyword>
<dbReference type="PANTHER" id="PTHR33169">
    <property type="entry name" value="PADR-FAMILY TRANSCRIPTIONAL REGULATOR"/>
    <property type="match status" value="1"/>
</dbReference>
<dbReference type="SUPFAM" id="SSF46785">
    <property type="entry name" value="Winged helix' DNA-binding domain"/>
    <property type="match status" value="1"/>
</dbReference>
<reference evidence="3 4" key="1">
    <citation type="submission" date="2023-01" db="EMBL/GenBank/DDBJ databases">
        <title>Cultivation and genomic characterization of new, ubiquitous marine nitrite-oxidizing bacteria from the Nitrospirales.</title>
        <authorList>
            <person name="Mueller A.J."/>
            <person name="Daebeler A."/>
            <person name="Herbold C.W."/>
            <person name="Kirkegaard R.H."/>
            <person name="Daims H."/>
        </authorList>
    </citation>
    <scope>NUCLEOTIDE SEQUENCE [LARGE SCALE GENOMIC DNA]</scope>
    <source>
        <strain evidence="3 4">VA</strain>
    </source>
</reference>
<dbReference type="Gene3D" id="1.10.10.10">
    <property type="entry name" value="Winged helix-like DNA-binding domain superfamily/Winged helix DNA-binding domain"/>
    <property type="match status" value="1"/>
</dbReference>
<dbReference type="RefSeq" id="WP_312640156.1">
    <property type="nucleotide sequence ID" value="NZ_CP116967.1"/>
</dbReference>